<protein>
    <recommendedName>
        <fullName evidence="5">PABS domain-containing protein</fullName>
    </recommendedName>
</protein>
<evidence type="ECO:0000256" key="4">
    <source>
        <dbReference type="PROSITE-ProRule" id="PRU00354"/>
    </source>
</evidence>
<dbReference type="PANTHER" id="PTHR43317:SF1">
    <property type="entry name" value="THERMOSPERMINE SYNTHASE ACAULIS5"/>
    <property type="match status" value="1"/>
</dbReference>
<reference evidence="6" key="1">
    <citation type="submission" date="2022-02" db="EMBL/GenBank/DDBJ databases">
        <authorList>
            <person name="Giguere J D."/>
        </authorList>
    </citation>
    <scope>NUCLEOTIDE SEQUENCE</scope>
    <source>
        <strain evidence="6">CCAP 1055/1</strain>
    </source>
</reference>
<dbReference type="PROSITE" id="PS01330">
    <property type="entry name" value="PABS_1"/>
    <property type="match status" value="1"/>
</dbReference>
<evidence type="ECO:0000256" key="3">
    <source>
        <dbReference type="ARBA" id="ARBA00023115"/>
    </source>
</evidence>
<comment type="caution">
    <text evidence="4">Lacks conserved residue(s) required for the propagation of feature annotation.</text>
</comment>
<evidence type="ECO:0000313" key="6">
    <source>
        <dbReference type="EMBL" id="CAG9294353.1"/>
    </source>
</evidence>
<feature type="non-terminal residue" evidence="6">
    <location>
        <position position="1"/>
    </location>
</feature>
<dbReference type="EMBL" id="OU594950">
    <property type="protein sequence ID" value="CAG9294353.1"/>
    <property type="molecule type" value="Genomic_DNA"/>
</dbReference>
<feature type="non-terminal residue" evidence="6">
    <location>
        <position position="76"/>
    </location>
</feature>
<accession>A0A8J9TGT3</accession>
<dbReference type="InterPro" id="IPR029063">
    <property type="entry name" value="SAM-dependent_MTases_sf"/>
</dbReference>
<organism evidence="6">
    <name type="scientific">Phaeodactylum tricornutum</name>
    <name type="common">Diatom</name>
    <dbReference type="NCBI Taxonomy" id="2850"/>
    <lineage>
        <taxon>Eukaryota</taxon>
        <taxon>Sar</taxon>
        <taxon>Stramenopiles</taxon>
        <taxon>Ochrophyta</taxon>
        <taxon>Bacillariophyta</taxon>
        <taxon>Bacillariophyceae</taxon>
        <taxon>Bacillariophycidae</taxon>
        <taxon>Naviculales</taxon>
        <taxon>Phaeodactylaceae</taxon>
        <taxon>Phaeodactylum</taxon>
    </lineage>
</organism>
<keyword evidence="2 4" id="KW-0808">Transferase</keyword>
<dbReference type="Pfam" id="PF01564">
    <property type="entry name" value="Spermine_synth"/>
    <property type="match status" value="1"/>
</dbReference>
<dbReference type="SUPFAM" id="SSF53335">
    <property type="entry name" value="S-adenosyl-L-methionine-dependent methyltransferases"/>
    <property type="match status" value="1"/>
</dbReference>
<dbReference type="AlphaFoldDB" id="A0A8J9TGT3"/>
<evidence type="ECO:0000256" key="2">
    <source>
        <dbReference type="ARBA" id="ARBA00022679"/>
    </source>
</evidence>
<dbReference type="PROSITE" id="PS51006">
    <property type="entry name" value="PABS_2"/>
    <property type="match status" value="1"/>
</dbReference>
<dbReference type="GO" id="GO:0006596">
    <property type="term" value="P:polyamine biosynthetic process"/>
    <property type="evidence" value="ECO:0007669"/>
    <property type="project" value="UniProtKB-UniRule"/>
</dbReference>
<dbReference type="InterPro" id="IPR030374">
    <property type="entry name" value="PABS"/>
</dbReference>
<sequence>RVLYLDNVVQSRLLGETAYHESLVHPAMFSHQNPRRVAIIGGGEGAALREVLKHRTVEMVTMLEIDEAMVNASRSF</sequence>
<dbReference type="Proteomes" id="UP000836788">
    <property type="component" value="Chromosome 9"/>
</dbReference>
<dbReference type="PANTHER" id="PTHR43317">
    <property type="entry name" value="THERMOSPERMINE SYNTHASE ACAULIS5"/>
    <property type="match status" value="1"/>
</dbReference>
<gene>
    <name evidence="6" type="ORF">PTTT1_LOCUS54414</name>
</gene>
<keyword evidence="3 4" id="KW-0620">Polyamine biosynthesis</keyword>
<proteinExistence type="inferred from homology"/>
<dbReference type="Gene3D" id="3.40.50.150">
    <property type="entry name" value="Vaccinia Virus protein VP39"/>
    <property type="match status" value="1"/>
</dbReference>
<feature type="domain" description="PABS" evidence="5">
    <location>
        <begin position="1"/>
        <end position="76"/>
    </location>
</feature>
<evidence type="ECO:0000259" key="5">
    <source>
        <dbReference type="PROSITE" id="PS51006"/>
    </source>
</evidence>
<evidence type="ECO:0000256" key="1">
    <source>
        <dbReference type="ARBA" id="ARBA00007867"/>
    </source>
</evidence>
<dbReference type="InterPro" id="IPR030373">
    <property type="entry name" value="PABS_CS"/>
</dbReference>
<dbReference type="GO" id="GO:0010487">
    <property type="term" value="F:thermospermine synthase activity"/>
    <property type="evidence" value="ECO:0007669"/>
    <property type="project" value="TreeGrafter"/>
</dbReference>
<name>A0A8J9TGT3_PHATR</name>
<comment type="similarity">
    <text evidence="1">Belongs to the spermidine/spermine synthase family.</text>
</comment>